<proteinExistence type="inferred from homology"/>
<dbReference type="EMBL" id="CAKKNE010000006">
    <property type="protein sequence ID" value="CAH0379446.1"/>
    <property type="molecule type" value="Genomic_DNA"/>
</dbReference>
<gene>
    <name evidence="8" type="ORF">PECAL_6P10710</name>
</gene>
<dbReference type="InterPro" id="IPR027417">
    <property type="entry name" value="P-loop_NTPase"/>
</dbReference>
<organism evidence="8 9">
    <name type="scientific">Pelagomonas calceolata</name>
    <dbReference type="NCBI Taxonomy" id="35677"/>
    <lineage>
        <taxon>Eukaryota</taxon>
        <taxon>Sar</taxon>
        <taxon>Stramenopiles</taxon>
        <taxon>Ochrophyta</taxon>
        <taxon>Pelagophyceae</taxon>
        <taxon>Pelagomonadales</taxon>
        <taxon>Pelagomonadaceae</taxon>
        <taxon>Pelagomonas</taxon>
    </lineage>
</organism>
<dbReference type="Pfam" id="PF02492">
    <property type="entry name" value="cobW"/>
    <property type="match status" value="1"/>
</dbReference>
<evidence type="ECO:0000313" key="9">
    <source>
        <dbReference type="Proteomes" id="UP000789595"/>
    </source>
</evidence>
<comment type="similarity">
    <text evidence="4">Belongs to the SIMIBI class G3E GTPase family. ZNG1 subfamily.</text>
</comment>
<feature type="domain" description="CobW C-terminal" evidence="7">
    <location>
        <begin position="245"/>
        <end position="339"/>
    </location>
</feature>
<dbReference type="Gene3D" id="1.25.40.20">
    <property type="entry name" value="Ankyrin repeat-containing domain"/>
    <property type="match status" value="1"/>
</dbReference>
<dbReference type="SMART" id="SM00833">
    <property type="entry name" value="CobW_C"/>
    <property type="match status" value="1"/>
</dbReference>
<keyword evidence="1" id="KW-0547">Nucleotide-binding</keyword>
<dbReference type="InterPro" id="IPR011629">
    <property type="entry name" value="CobW-like_C"/>
</dbReference>
<dbReference type="InterPro" id="IPR051316">
    <property type="entry name" value="Zinc-reg_GTPase_activator"/>
</dbReference>
<dbReference type="PROSITE" id="PS50297">
    <property type="entry name" value="ANK_REP_REGION"/>
    <property type="match status" value="1"/>
</dbReference>
<evidence type="ECO:0000256" key="4">
    <source>
        <dbReference type="ARBA" id="ARBA00034320"/>
    </source>
</evidence>
<evidence type="ECO:0000256" key="2">
    <source>
        <dbReference type="ARBA" id="ARBA00022801"/>
    </source>
</evidence>
<dbReference type="CDD" id="cd03112">
    <property type="entry name" value="CobW-like"/>
    <property type="match status" value="1"/>
</dbReference>
<dbReference type="Gene3D" id="3.40.50.300">
    <property type="entry name" value="P-loop containing nucleotide triphosphate hydrolases"/>
    <property type="match status" value="1"/>
</dbReference>
<dbReference type="PANTHER" id="PTHR13748:SF62">
    <property type="entry name" value="COBW DOMAIN-CONTAINING PROTEIN"/>
    <property type="match status" value="1"/>
</dbReference>
<dbReference type="GO" id="GO:0016787">
    <property type="term" value="F:hydrolase activity"/>
    <property type="evidence" value="ECO:0007669"/>
    <property type="project" value="UniProtKB-KW"/>
</dbReference>
<dbReference type="OrthoDB" id="258627at2759"/>
<dbReference type="InterPro" id="IPR002110">
    <property type="entry name" value="Ankyrin_rpt"/>
</dbReference>
<dbReference type="PANTHER" id="PTHR13748">
    <property type="entry name" value="COBW-RELATED"/>
    <property type="match status" value="1"/>
</dbReference>
<evidence type="ECO:0000256" key="1">
    <source>
        <dbReference type="ARBA" id="ARBA00022741"/>
    </source>
</evidence>
<evidence type="ECO:0000256" key="6">
    <source>
        <dbReference type="PROSITE-ProRule" id="PRU00023"/>
    </source>
</evidence>
<dbReference type="Pfam" id="PF12796">
    <property type="entry name" value="Ank_2"/>
    <property type="match status" value="1"/>
</dbReference>
<dbReference type="PROSITE" id="PS50088">
    <property type="entry name" value="ANK_REPEAT"/>
    <property type="match status" value="1"/>
</dbReference>
<protein>
    <recommendedName>
        <fullName evidence="7">CobW C-terminal domain-containing protein</fullName>
    </recommendedName>
</protein>
<comment type="catalytic activity">
    <reaction evidence="5">
        <text>GTP + H2O = GDP + phosphate + H(+)</text>
        <dbReference type="Rhea" id="RHEA:19669"/>
        <dbReference type="ChEBI" id="CHEBI:15377"/>
        <dbReference type="ChEBI" id="CHEBI:15378"/>
        <dbReference type="ChEBI" id="CHEBI:37565"/>
        <dbReference type="ChEBI" id="CHEBI:43474"/>
        <dbReference type="ChEBI" id="CHEBI:58189"/>
    </reaction>
    <physiologicalReaction direction="left-to-right" evidence="5">
        <dbReference type="Rhea" id="RHEA:19670"/>
    </physiologicalReaction>
</comment>
<dbReference type="Pfam" id="PF07683">
    <property type="entry name" value="CobW_C"/>
    <property type="match status" value="1"/>
</dbReference>
<dbReference type="GO" id="GO:0005737">
    <property type="term" value="C:cytoplasm"/>
    <property type="evidence" value="ECO:0007669"/>
    <property type="project" value="TreeGrafter"/>
</dbReference>
<dbReference type="GO" id="GO:0000166">
    <property type="term" value="F:nucleotide binding"/>
    <property type="evidence" value="ECO:0007669"/>
    <property type="project" value="UniProtKB-KW"/>
</dbReference>
<keyword evidence="2" id="KW-0378">Hydrolase</keyword>
<keyword evidence="9" id="KW-1185">Reference proteome</keyword>
<reference evidence="8" key="1">
    <citation type="submission" date="2021-11" db="EMBL/GenBank/DDBJ databases">
        <authorList>
            <consortium name="Genoscope - CEA"/>
            <person name="William W."/>
        </authorList>
    </citation>
    <scope>NUCLEOTIDE SEQUENCE</scope>
</reference>
<dbReference type="Gene3D" id="3.30.1220.10">
    <property type="entry name" value="CobW-like, C-terminal domain"/>
    <property type="match status" value="1"/>
</dbReference>
<dbReference type="AlphaFoldDB" id="A0A8J2T061"/>
<dbReference type="Proteomes" id="UP000789595">
    <property type="component" value="Unassembled WGS sequence"/>
</dbReference>
<evidence type="ECO:0000259" key="7">
    <source>
        <dbReference type="SMART" id="SM00833"/>
    </source>
</evidence>
<keyword evidence="3" id="KW-0143">Chaperone</keyword>
<dbReference type="InterPro" id="IPR003495">
    <property type="entry name" value="CobW/HypB/UreG_nucleotide-bd"/>
</dbReference>
<evidence type="ECO:0000313" key="8">
    <source>
        <dbReference type="EMBL" id="CAH0379446.1"/>
    </source>
</evidence>
<dbReference type="SUPFAM" id="SSF48403">
    <property type="entry name" value="Ankyrin repeat"/>
    <property type="match status" value="1"/>
</dbReference>
<keyword evidence="6" id="KW-0040">ANK repeat</keyword>
<dbReference type="SMART" id="SM00248">
    <property type="entry name" value="ANK"/>
    <property type="match status" value="3"/>
</dbReference>
<sequence>MAAMDEADKVPVTVLTGFLGSGKTTLLNHILTQQHGKKLAVIENEFGEVGIDDDLLKKNTRMQADEEIIEMMNGCICCTVRQDLVVVLDKLAKRVQAGTLKLDGIVIETTGMADPAPVAQTFFVEPKVAAFARLDGIITLVDAKHIIQHLDEEKPEGAENEAVEQVAFADRILLNKIDLATEPELVAVEQRLKGINAFAPIIRSEKSQVSVDQVLGIKAFDLKKTLEMDPEFLDTEGEHEHDDSVTSMSITTSGEVHMLLVNDWVGDVLKNLGNDIYRMKGVLAVAGSPKKFVYQAVHMIFDGVFEGEWGPNEPRGNKLVFIGKNLDKQSLQRGFEACLDTPQNRAKIEEAEMIKVFERQQNALLGAAQRDDVVAIKNILQSGAAVSYANSVGQTALHIATLWGNASAVEALVQAGAAVDQVNDLGAQTPLHLLASRVGKQSNTANRILCAKTLIKAGCDLGKKNEDGVMAYQYLNGEEGDDVVELRKLITPF</sequence>
<evidence type="ECO:0000256" key="5">
    <source>
        <dbReference type="ARBA" id="ARBA00049117"/>
    </source>
</evidence>
<dbReference type="SUPFAM" id="SSF90002">
    <property type="entry name" value="Hypothetical protein YjiA, C-terminal domain"/>
    <property type="match status" value="1"/>
</dbReference>
<dbReference type="InterPro" id="IPR036627">
    <property type="entry name" value="CobW-likC_sf"/>
</dbReference>
<evidence type="ECO:0000256" key="3">
    <source>
        <dbReference type="ARBA" id="ARBA00023186"/>
    </source>
</evidence>
<dbReference type="SUPFAM" id="SSF52540">
    <property type="entry name" value="P-loop containing nucleoside triphosphate hydrolases"/>
    <property type="match status" value="1"/>
</dbReference>
<feature type="repeat" description="ANK" evidence="6">
    <location>
        <begin position="392"/>
        <end position="424"/>
    </location>
</feature>
<comment type="caution">
    <text evidence="8">The sequence shown here is derived from an EMBL/GenBank/DDBJ whole genome shotgun (WGS) entry which is preliminary data.</text>
</comment>
<dbReference type="InterPro" id="IPR036770">
    <property type="entry name" value="Ankyrin_rpt-contain_sf"/>
</dbReference>
<accession>A0A8J2T061</accession>
<name>A0A8J2T061_9STRA</name>